<dbReference type="InterPro" id="IPR029063">
    <property type="entry name" value="SAM-dependent_MTases_sf"/>
</dbReference>
<dbReference type="RefSeq" id="WP_422864217.1">
    <property type="nucleotide sequence ID" value="NZ_JAMSKV010000007.1"/>
</dbReference>
<dbReference type="InterPro" id="IPR013216">
    <property type="entry name" value="Methyltransf_11"/>
</dbReference>
<keyword evidence="2" id="KW-0808">Transferase</keyword>
<dbReference type="GO" id="GO:0032259">
    <property type="term" value="P:methylation"/>
    <property type="evidence" value="ECO:0007669"/>
    <property type="project" value="UniProtKB-KW"/>
</dbReference>
<feature type="domain" description="Methyltransferase type 11" evidence="1">
    <location>
        <begin position="81"/>
        <end position="126"/>
    </location>
</feature>
<dbReference type="Gene3D" id="3.40.50.150">
    <property type="entry name" value="Vaccinia Virus protein VP39"/>
    <property type="match status" value="1"/>
</dbReference>
<dbReference type="GO" id="GO:0008168">
    <property type="term" value="F:methyltransferase activity"/>
    <property type="evidence" value="ECO:0007669"/>
    <property type="project" value="UniProtKB-KW"/>
</dbReference>
<accession>A0ABT1W779</accession>
<protein>
    <submittedName>
        <fullName evidence="2">Class I SAM-dependent methyltransferase</fullName>
    </submittedName>
</protein>
<comment type="caution">
    <text evidence="2">The sequence shown here is derived from an EMBL/GenBank/DDBJ whole genome shotgun (WGS) entry which is preliminary data.</text>
</comment>
<gene>
    <name evidence="2" type="ORF">NFI95_09775</name>
</gene>
<name>A0ABT1W779_9PROT</name>
<keyword evidence="3" id="KW-1185">Reference proteome</keyword>
<evidence type="ECO:0000313" key="2">
    <source>
        <dbReference type="EMBL" id="MCQ8278740.1"/>
    </source>
</evidence>
<dbReference type="Pfam" id="PF08241">
    <property type="entry name" value="Methyltransf_11"/>
    <property type="match status" value="1"/>
</dbReference>
<sequence>MLDDVQAVKAFNATGLGQTAHAALRRSVRRIWPNLSGQTVLGLGYASPLLPLWRRQARLCVDAVAAASMDDDPNATRTRCFVQDDALPFPDASFDRVAMMHAVETTDATRLLRGVSGCLRDDGRLLVVVPNRTGLWAIHDGTPFADGAPCSIGRIERLLRRSLFRIESLHGGLFAPPVESLRRAAPLIEAAGRHLSPRLSGVLIVEAVKDVHAALPVPSASRRFGGILSRRVLLPLGRIGTADQASIATPYSSSTSR</sequence>
<evidence type="ECO:0000259" key="1">
    <source>
        <dbReference type="Pfam" id="PF08241"/>
    </source>
</evidence>
<keyword evidence="2" id="KW-0489">Methyltransferase</keyword>
<reference evidence="2 3" key="1">
    <citation type="submission" date="2022-06" db="EMBL/GenBank/DDBJ databases">
        <title>Endosaccharibacter gen. nov., sp. nov., endophytic bacteria isolated from sugarcane.</title>
        <authorList>
            <person name="Pitiwittayakul N."/>
            <person name="Yukphan P."/>
            <person name="Charoenyingcharoen P."/>
            <person name="Tanasupawat S."/>
        </authorList>
    </citation>
    <scope>NUCLEOTIDE SEQUENCE [LARGE SCALE GENOMIC DNA]</scope>
    <source>
        <strain evidence="2 3">KSS8</strain>
    </source>
</reference>
<evidence type="ECO:0000313" key="3">
    <source>
        <dbReference type="Proteomes" id="UP001524587"/>
    </source>
</evidence>
<proteinExistence type="predicted"/>
<dbReference type="EMBL" id="JAMSKV010000007">
    <property type="protein sequence ID" value="MCQ8278740.1"/>
    <property type="molecule type" value="Genomic_DNA"/>
</dbReference>
<dbReference type="Proteomes" id="UP001524587">
    <property type="component" value="Unassembled WGS sequence"/>
</dbReference>
<dbReference type="SUPFAM" id="SSF53335">
    <property type="entry name" value="S-adenosyl-L-methionine-dependent methyltransferases"/>
    <property type="match status" value="1"/>
</dbReference>
<organism evidence="2 3">
    <name type="scientific">Endosaccharibacter trunci</name>
    <dbReference type="NCBI Taxonomy" id="2812733"/>
    <lineage>
        <taxon>Bacteria</taxon>
        <taxon>Pseudomonadati</taxon>
        <taxon>Pseudomonadota</taxon>
        <taxon>Alphaproteobacteria</taxon>
        <taxon>Acetobacterales</taxon>
        <taxon>Acetobacteraceae</taxon>
        <taxon>Endosaccharibacter</taxon>
    </lineage>
</organism>